<gene>
    <name evidence="1" type="ORF">BDN70DRAFT_877521</name>
</gene>
<comment type="caution">
    <text evidence="1">The sequence shown here is derived from an EMBL/GenBank/DDBJ whole genome shotgun (WGS) entry which is preliminary data.</text>
</comment>
<reference evidence="1" key="1">
    <citation type="submission" date="2020-11" db="EMBL/GenBank/DDBJ databases">
        <authorList>
            <consortium name="DOE Joint Genome Institute"/>
            <person name="Ahrendt S."/>
            <person name="Riley R."/>
            <person name="Andreopoulos W."/>
            <person name="Labutti K."/>
            <person name="Pangilinan J."/>
            <person name="Ruiz-Duenas F.J."/>
            <person name="Barrasa J.M."/>
            <person name="Sanchez-Garcia M."/>
            <person name="Camarero S."/>
            <person name="Miyauchi S."/>
            <person name="Serrano A."/>
            <person name="Linde D."/>
            <person name="Babiker R."/>
            <person name="Drula E."/>
            <person name="Ayuso-Fernandez I."/>
            <person name="Pacheco R."/>
            <person name="Padilla G."/>
            <person name="Ferreira P."/>
            <person name="Barriuso J."/>
            <person name="Kellner H."/>
            <person name="Castanera R."/>
            <person name="Alfaro M."/>
            <person name="Ramirez L."/>
            <person name="Pisabarro A.G."/>
            <person name="Kuo A."/>
            <person name="Tritt A."/>
            <person name="Lipzen A."/>
            <person name="He G."/>
            <person name="Yan M."/>
            <person name="Ng V."/>
            <person name="Cullen D."/>
            <person name="Martin F."/>
            <person name="Rosso M.-N."/>
            <person name="Henrissat B."/>
            <person name="Hibbett D."/>
            <person name="Martinez A.T."/>
            <person name="Grigoriev I.V."/>
        </authorList>
    </citation>
    <scope>NUCLEOTIDE SEQUENCE</scope>
    <source>
        <strain evidence="1">CIRM-BRFM 674</strain>
    </source>
</reference>
<dbReference type="EMBL" id="MU155193">
    <property type="protein sequence ID" value="KAF9480528.1"/>
    <property type="molecule type" value="Genomic_DNA"/>
</dbReference>
<dbReference type="OrthoDB" id="3031551at2759"/>
<keyword evidence="2" id="KW-1185">Reference proteome</keyword>
<dbReference type="AlphaFoldDB" id="A0A9P5Z335"/>
<protein>
    <submittedName>
        <fullName evidence="1">Uncharacterized protein</fullName>
    </submittedName>
</protein>
<evidence type="ECO:0000313" key="2">
    <source>
        <dbReference type="Proteomes" id="UP000807469"/>
    </source>
</evidence>
<sequence length="219" mass="25793">MTQSEAFYYPRIYYRDIAFFCSNHITRIFSPTLTIFMFDDNNGWQEHLQSVIEHILLKARLDDTIAIGAMVLLESFQQTHLLRPEYPNDVYIQYFLGAYISAHRLLSKRGTRKGFWKDVIGGPYTERRLEKIEHNFLAMLGGHVHIDECDFVDMKRRMYGLIRTHMMLRSGEMYDQDCVLKAGDLSPCHAEMIRLGMPCNFCRPAYFCSTYVPGKHRRR</sequence>
<dbReference type="Proteomes" id="UP000807469">
    <property type="component" value="Unassembled WGS sequence"/>
</dbReference>
<proteinExistence type="predicted"/>
<organism evidence="1 2">
    <name type="scientific">Pholiota conissans</name>
    <dbReference type="NCBI Taxonomy" id="109636"/>
    <lineage>
        <taxon>Eukaryota</taxon>
        <taxon>Fungi</taxon>
        <taxon>Dikarya</taxon>
        <taxon>Basidiomycota</taxon>
        <taxon>Agaricomycotina</taxon>
        <taxon>Agaricomycetes</taxon>
        <taxon>Agaricomycetidae</taxon>
        <taxon>Agaricales</taxon>
        <taxon>Agaricineae</taxon>
        <taxon>Strophariaceae</taxon>
        <taxon>Pholiota</taxon>
    </lineage>
</organism>
<name>A0A9P5Z335_9AGAR</name>
<accession>A0A9P5Z335</accession>
<evidence type="ECO:0000313" key="1">
    <source>
        <dbReference type="EMBL" id="KAF9480528.1"/>
    </source>
</evidence>